<accession>A0A918ZAG6</accession>
<reference evidence="2" key="2">
    <citation type="submission" date="2020-09" db="EMBL/GenBank/DDBJ databases">
        <authorList>
            <person name="Sun Q."/>
            <person name="Kim S."/>
        </authorList>
    </citation>
    <scope>NUCLEOTIDE SEQUENCE</scope>
    <source>
        <strain evidence="2">KCTC 32020</strain>
    </source>
</reference>
<gene>
    <name evidence="2" type="ORF">GCM10007167_26740</name>
</gene>
<evidence type="ECO:0000313" key="2">
    <source>
        <dbReference type="EMBL" id="GHE43624.1"/>
    </source>
</evidence>
<keyword evidence="3" id="KW-1185">Reference proteome</keyword>
<evidence type="ECO:0000313" key="3">
    <source>
        <dbReference type="Proteomes" id="UP000636453"/>
    </source>
</evidence>
<reference evidence="2" key="1">
    <citation type="journal article" date="2014" name="Int. J. Syst. Evol. Microbiol.">
        <title>Complete genome sequence of Corynebacterium casei LMG S-19264T (=DSM 44701T), isolated from a smear-ripened cheese.</title>
        <authorList>
            <consortium name="US DOE Joint Genome Institute (JGI-PGF)"/>
            <person name="Walter F."/>
            <person name="Albersmeier A."/>
            <person name="Kalinowski J."/>
            <person name="Ruckert C."/>
        </authorList>
    </citation>
    <scope>NUCLEOTIDE SEQUENCE</scope>
    <source>
        <strain evidence="2">KCTC 32020</strain>
    </source>
</reference>
<dbReference type="EMBL" id="BNCF01000020">
    <property type="protein sequence ID" value="GHE43624.1"/>
    <property type="molecule type" value="Genomic_DNA"/>
</dbReference>
<name>A0A918ZAG6_9GAMM</name>
<dbReference type="AlphaFoldDB" id="A0A918ZAG6"/>
<comment type="caution">
    <text evidence="2">The sequence shown here is derived from an EMBL/GenBank/DDBJ whole genome shotgun (WGS) entry which is preliminary data.</text>
</comment>
<dbReference type="RefSeq" id="WP_146474052.1">
    <property type="nucleotide sequence ID" value="NZ_BNCF01000020.1"/>
</dbReference>
<sequence length="66" mass="7448">MNTRTVAPVIAPSPSTNRPDAAAVPFQATSHREREREFGFGYGNSSGYGTRRRYTTPWAQPRFRFA</sequence>
<evidence type="ECO:0000256" key="1">
    <source>
        <dbReference type="SAM" id="MobiDB-lite"/>
    </source>
</evidence>
<feature type="region of interest" description="Disordered" evidence="1">
    <location>
        <begin position="1"/>
        <end position="53"/>
    </location>
</feature>
<proteinExistence type="predicted"/>
<dbReference type="Proteomes" id="UP000636453">
    <property type="component" value="Unassembled WGS sequence"/>
</dbReference>
<organism evidence="2 3">
    <name type="scientific">Vulcaniibacterium thermophilum</name>
    <dbReference type="NCBI Taxonomy" id="1169913"/>
    <lineage>
        <taxon>Bacteria</taxon>
        <taxon>Pseudomonadati</taxon>
        <taxon>Pseudomonadota</taxon>
        <taxon>Gammaproteobacteria</taxon>
        <taxon>Lysobacterales</taxon>
        <taxon>Lysobacteraceae</taxon>
        <taxon>Vulcaniibacterium</taxon>
    </lineage>
</organism>
<protein>
    <submittedName>
        <fullName evidence="2">Uncharacterized protein</fullName>
    </submittedName>
</protein>